<evidence type="ECO:0000259" key="3">
    <source>
        <dbReference type="Pfam" id="PF23247"/>
    </source>
</evidence>
<keyword evidence="2" id="KW-0611">Plant defense</keyword>
<keyword evidence="1" id="KW-0433">Leucine-rich repeat</keyword>
<proteinExistence type="predicted"/>
<evidence type="ECO:0000313" key="5">
    <source>
        <dbReference type="Proteomes" id="UP001152561"/>
    </source>
</evidence>
<dbReference type="OrthoDB" id="1926275at2759"/>
<gene>
    <name evidence="4" type="ORF">K7X08_021899</name>
</gene>
<evidence type="ECO:0000256" key="1">
    <source>
        <dbReference type="ARBA" id="ARBA00022614"/>
    </source>
</evidence>
<dbReference type="Proteomes" id="UP001152561">
    <property type="component" value="Unassembled WGS sequence"/>
</dbReference>
<dbReference type="GO" id="GO:0043531">
    <property type="term" value="F:ADP binding"/>
    <property type="evidence" value="ECO:0007669"/>
    <property type="project" value="InterPro"/>
</dbReference>
<accession>A0A9Q1L2V9</accession>
<feature type="domain" description="Disease resistance protein At4g27190-like leucine-rich repeats" evidence="3">
    <location>
        <begin position="134"/>
        <end position="243"/>
    </location>
</feature>
<dbReference type="PANTHER" id="PTHR33463:SF187">
    <property type="entry name" value="AND NB-ARC DOMAIN DISEASE RESISTANCE PROTEIN, PUTATIVE-RELATED"/>
    <property type="match status" value="1"/>
</dbReference>
<comment type="caution">
    <text evidence="4">The sequence shown here is derived from an EMBL/GenBank/DDBJ whole genome shotgun (WGS) entry which is preliminary data.</text>
</comment>
<evidence type="ECO:0000256" key="2">
    <source>
        <dbReference type="ARBA" id="ARBA00022821"/>
    </source>
</evidence>
<dbReference type="InterPro" id="IPR042197">
    <property type="entry name" value="Apaf_helical"/>
</dbReference>
<name>A0A9Q1L2V9_9SOLA</name>
<dbReference type="InterPro" id="IPR057135">
    <property type="entry name" value="At4g27190-like_LRR"/>
</dbReference>
<dbReference type="InterPro" id="IPR027417">
    <property type="entry name" value="P-loop_NTPase"/>
</dbReference>
<dbReference type="GO" id="GO:0006952">
    <property type="term" value="P:defense response"/>
    <property type="evidence" value="ECO:0007669"/>
    <property type="project" value="UniProtKB-KW"/>
</dbReference>
<dbReference type="EMBL" id="JAJAGQ010000023">
    <property type="protein sequence ID" value="KAJ8528207.1"/>
    <property type="molecule type" value="Genomic_DNA"/>
</dbReference>
<dbReference type="InterPro" id="IPR050905">
    <property type="entry name" value="Plant_NBS-LRR"/>
</dbReference>
<dbReference type="GO" id="GO:0005524">
    <property type="term" value="F:ATP binding"/>
    <property type="evidence" value="ECO:0007669"/>
    <property type="project" value="UniProtKB-KW"/>
</dbReference>
<sequence length="279" mass="31704">MMLGSCSGVWDVRLLSPDIEPVAKSMAGRCDGLPLGLITLGGSMRGVTDIREWKYALQELSDDMESDVFKVLQYSYDRLKDKNLCAWYLEDFVIDRDELIGRFIMAGLVKRNCRQEEFNHGHTILNKLVKLCLLEGITELCIINCARMKKLFCRALLHNVQNLNTLQVLESDEMEEIIAEEATDQEASSLLGTSSNPRGSSTSSDILILPNLKVLHLRDLPELKRICGAKLICDSLEFMSLDYYPELRRLHFCTSTTNGHPFSSLRRIEVEESYVKSLF</sequence>
<organism evidence="4 5">
    <name type="scientific">Anisodus acutangulus</name>
    <dbReference type="NCBI Taxonomy" id="402998"/>
    <lineage>
        <taxon>Eukaryota</taxon>
        <taxon>Viridiplantae</taxon>
        <taxon>Streptophyta</taxon>
        <taxon>Embryophyta</taxon>
        <taxon>Tracheophyta</taxon>
        <taxon>Spermatophyta</taxon>
        <taxon>Magnoliopsida</taxon>
        <taxon>eudicotyledons</taxon>
        <taxon>Gunneridae</taxon>
        <taxon>Pentapetalae</taxon>
        <taxon>asterids</taxon>
        <taxon>lamiids</taxon>
        <taxon>Solanales</taxon>
        <taxon>Solanaceae</taxon>
        <taxon>Solanoideae</taxon>
        <taxon>Hyoscyameae</taxon>
        <taxon>Anisodus</taxon>
    </lineage>
</organism>
<dbReference type="AlphaFoldDB" id="A0A9Q1L2V9"/>
<reference evidence="5" key="1">
    <citation type="journal article" date="2023" name="Proc. Natl. Acad. Sci. U.S.A.">
        <title>Genomic and structural basis for evolution of tropane alkaloid biosynthesis.</title>
        <authorList>
            <person name="Wanga Y.-J."/>
            <person name="Taina T."/>
            <person name="Yua J.-Y."/>
            <person name="Lia J."/>
            <person name="Xua B."/>
            <person name="Chenc J."/>
            <person name="D'Auriad J.C."/>
            <person name="Huanga J.-P."/>
            <person name="Huanga S.-X."/>
        </authorList>
    </citation>
    <scope>NUCLEOTIDE SEQUENCE [LARGE SCALE GENOMIC DNA]</scope>
    <source>
        <strain evidence="5">cv. KIB-2019</strain>
    </source>
</reference>
<dbReference type="SUPFAM" id="SSF52540">
    <property type="entry name" value="P-loop containing nucleoside triphosphate hydrolases"/>
    <property type="match status" value="1"/>
</dbReference>
<dbReference type="Gene3D" id="1.10.8.430">
    <property type="entry name" value="Helical domain of apoptotic protease-activating factors"/>
    <property type="match status" value="1"/>
</dbReference>
<keyword evidence="5" id="KW-1185">Reference proteome</keyword>
<dbReference type="PANTHER" id="PTHR33463">
    <property type="entry name" value="NB-ARC DOMAIN-CONTAINING PROTEIN-RELATED"/>
    <property type="match status" value="1"/>
</dbReference>
<protein>
    <recommendedName>
        <fullName evidence="3">Disease resistance protein At4g27190-like leucine-rich repeats domain-containing protein</fullName>
    </recommendedName>
</protein>
<evidence type="ECO:0000313" key="4">
    <source>
        <dbReference type="EMBL" id="KAJ8528207.1"/>
    </source>
</evidence>
<dbReference type="Pfam" id="PF23247">
    <property type="entry name" value="LRR_RPS2"/>
    <property type="match status" value="1"/>
</dbReference>